<sequence length="218" mass="24622">MPQEEVSQVVKKRRLTTGEMIVGPTKALFMDEISNGLDSSTSFQVVSCLQHLVHLTVATVLISLQPAPEIFELFDDVILMAEGKVVYHGHHTYICKLTSFRSYAHCKVYSCRHHRLHDLIGMKMELDLSPKLAKKVYSDDGRSYHAWCPKELPMLRQGNIGAARLALEKNGFAFPRYSDSSKVAYVLQGIIFTETFLFSPSFLVLSMHCGCIFVLCFL</sequence>
<keyword evidence="2" id="KW-0732">Signal</keyword>
<evidence type="ECO:0000256" key="2">
    <source>
        <dbReference type="ARBA" id="ARBA00022729"/>
    </source>
</evidence>
<dbReference type="InterPro" id="IPR006045">
    <property type="entry name" value="Cupin_1"/>
</dbReference>
<dbReference type="InterPro" id="IPR014710">
    <property type="entry name" value="RmlC-like_jellyroll"/>
</dbReference>
<gene>
    <name evidence="5" type="ORF">V6N11_016765</name>
</gene>
<dbReference type="InterPro" id="IPR027417">
    <property type="entry name" value="P-loop_NTPase"/>
</dbReference>
<dbReference type="Gene3D" id="3.40.50.300">
    <property type="entry name" value="P-loop containing nucleotide triphosphate hydrolases"/>
    <property type="match status" value="1"/>
</dbReference>
<dbReference type="SUPFAM" id="SSF52540">
    <property type="entry name" value="P-loop containing nucleoside triphosphate hydrolases"/>
    <property type="match status" value="1"/>
</dbReference>
<dbReference type="SUPFAM" id="SSF51182">
    <property type="entry name" value="RmlC-like cupins"/>
    <property type="match status" value="1"/>
</dbReference>
<evidence type="ECO:0000313" key="5">
    <source>
        <dbReference type="EMBL" id="KAK9041675.1"/>
    </source>
</evidence>
<protein>
    <recommendedName>
        <fullName evidence="4">Cupin type-1 domain-containing protein</fullName>
    </recommendedName>
</protein>
<keyword evidence="1" id="KW-0813">Transport</keyword>
<keyword evidence="3" id="KW-0812">Transmembrane</keyword>
<proteinExistence type="predicted"/>
<evidence type="ECO:0000256" key="3">
    <source>
        <dbReference type="SAM" id="Phobius"/>
    </source>
</evidence>
<dbReference type="Proteomes" id="UP001396334">
    <property type="component" value="Unassembled WGS sequence"/>
</dbReference>
<dbReference type="Gene3D" id="2.60.120.10">
    <property type="entry name" value="Jelly Rolls"/>
    <property type="match status" value="1"/>
</dbReference>
<evidence type="ECO:0000313" key="6">
    <source>
        <dbReference type="Proteomes" id="UP001396334"/>
    </source>
</evidence>
<dbReference type="InterPro" id="IPR011051">
    <property type="entry name" value="RmlC_Cupin_sf"/>
</dbReference>
<keyword evidence="3" id="KW-1133">Transmembrane helix</keyword>
<keyword evidence="6" id="KW-1185">Reference proteome</keyword>
<feature type="domain" description="Cupin type-1" evidence="4">
    <location>
        <begin position="134"/>
        <end position="194"/>
    </location>
</feature>
<dbReference type="EMBL" id="JBBPBN010000004">
    <property type="protein sequence ID" value="KAK9041675.1"/>
    <property type="molecule type" value="Genomic_DNA"/>
</dbReference>
<evidence type="ECO:0000256" key="1">
    <source>
        <dbReference type="ARBA" id="ARBA00022448"/>
    </source>
</evidence>
<evidence type="ECO:0000259" key="4">
    <source>
        <dbReference type="Pfam" id="PF00190"/>
    </source>
</evidence>
<keyword evidence="3" id="KW-0472">Membrane</keyword>
<name>A0ABR2TWF1_9ROSI</name>
<feature type="transmembrane region" description="Helical" evidence="3">
    <location>
        <begin position="196"/>
        <end position="217"/>
    </location>
</feature>
<accession>A0ABR2TWF1</accession>
<comment type="caution">
    <text evidence="5">The sequence shown here is derived from an EMBL/GenBank/DDBJ whole genome shotgun (WGS) entry which is preliminary data.</text>
</comment>
<reference evidence="5 6" key="1">
    <citation type="journal article" date="2024" name="G3 (Bethesda)">
        <title>Genome assembly of Hibiscus sabdariffa L. provides insights into metabolisms of medicinal natural products.</title>
        <authorList>
            <person name="Kim T."/>
        </authorList>
    </citation>
    <scope>NUCLEOTIDE SEQUENCE [LARGE SCALE GENOMIC DNA]</scope>
    <source>
        <strain evidence="5">TK-2024</strain>
        <tissue evidence="5">Old leaves</tissue>
    </source>
</reference>
<dbReference type="PANTHER" id="PTHR19241">
    <property type="entry name" value="ATP-BINDING CASSETTE TRANSPORTER"/>
    <property type="match status" value="1"/>
</dbReference>
<dbReference type="Pfam" id="PF00190">
    <property type="entry name" value="Cupin_1"/>
    <property type="match status" value="1"/>
</dbReference>
<organism evidence="5 6">
    <name type="scientific">Hibiscus sabdariffa</name>
    <name type="common">roselle</name>
    <dbReference type="NCBI Taxonomy" id="183260"/>
    <lineage>
        <taxon>Eukaryota</taxon>
        <taxon>Viridiplantae</taxon>
        <taxon>Streptophyta</taxon>
        <taxon>Embryophyta</taxon>
        <taxon>Tracheophyta</taxon>
        <taxon>Spermatophyta</taxon>
        <taxon>Magnoliopsida</taxon>
        <taxon>eudicotyledons</taxon>
        <taxon>Gunneridae</taxon>
        <taxon>Pentapetalae</taxon>
        <taxon>rosids</taxon>
        <taxon>malvids</taxon>
        <taxon>Malvales</taxon>
        <taxon>Malvaceae</taxon>
        <taxon>Malvoideae</taxon>
        <taxon>Hibiscus</taxon>
    </lineage>
</organism>